<gene>
    <name evidence="6" type="ORF">OOA_01827</name>
</gene>
<protein>
    <submittedName>
        <fullName evidence="6">Galactokinase</fullName>
        <ecNumber evidence="6">2.7.1.6</ecNumber>
    </submittedName>
</protein>
<accession>K8X510</accession>
<organism evidence="6 7">
    <name type="scientific">Providencia burhodogranariea DSM 19968</name>
    <dbReference type="NCBI Taxonomy" id="1141662"/>
    <lineage>
        <taxon>Bacteria</taxon>
        <taxon>Pseudomonadati</taxon>
        <taxon>Pseudomonadota</taxon>
        <taxon>Gammaproteobacteria</taxon>
        <taxon>Enterobacterales</taxon>
        <taxon>Morganellaceae</taxon>
        <taxon>Providencia</taxon>
    </lineage>
</organism>
<name>K8X510_9GAMM</name>
<dbReference type="HOGENOM" id="CLU_1990668_0_0_6"/>
<keyword evidence="7" id="KW-1185">Reference proteome</keyword>
<keyword evidence="3 6" id="KW-0418">Kinase</keyword>
<comment type="similarity">
    <text evidence="1">Belongs to the GHMP kinase family. GalK subfamily.</text>
</comment>
<dbReference type="PATRIC" id="fig|1141662.3.peg.371"/>
<evidence type="ECO:0000256" key="2">
    <source>
        <dbReference type="ARBA" id="ARBA00022741"/>
    </source>
</evidence>
<dbReference type="STRING" id="1141662.OOA_01827"/>
<sequence length="125" mass="14090">MLQRDYHFCECDIAVSRNVLQASGLSSSASFEVVIGQTLKELYQLNIRQQEIAWNGQQAENQFVGYHCDMKDQLISACGDEGHVLLIDSRSLTTSAIPVPDDLVVMIINSNKKPRLVDSEYNTRR</sequence>
<proteinExistence type="inferred from homology"/>
<keyword evidence="6" id="KW-0808">Transferase</keyword>
<dbReference type="InterPro" id="IPR006204">
    <property type="entry name" value="GHMP_kinase_N_dom"/>
</dbReference>
<dbReference type="AlphaFoldDB" id="K8X510"/>
<dbReference type="InterPro" id="IPR020568">
    <property type="entry name" value="Ribosomal_Su5_D2-typ_SF"/>
</dbReference>
<evidence type="ECO:0000313" key="7">
    <source>
        <dbReference type="Proteomes" id="UP000009336"/>
    </source>
</evidence>
<comment type="caution">
    <text evidence="6">The sequence shown here is derived from an EMBL/GenBank/DDBJ whole genome shotgun (WGS) entry which is preliminary data.</text>
</comment>
<evidence type="ECO:0000259" key="5">
    <source>
        <dbReference type="Pfam" id="PF00288"/>
    </source>
</evidence>
<reference evidence="6 7" key="1">
    <citation type="journal article" date="2012" name="BMC Genomics">
        <title>Comparative genomics of bacteria in the genus Providencia isolated from wild Drosophila melanogaster.</title>
        <authorList>
            <person name="Galac M.R."/>
            <person name="Lazzaro B.P."/>
        </authorList>
    </citation>
    <scope>NUCLEOTIDE SEQUENCE [LARGE SCALE GENOMIC DNA]</scope>
    <source>
        <strain evidence="6 7">DSM 19968</strain>
    </source>
</reference>
<dbReference type="Pfam" id="PF00288">
    <property type="entry name" value="GHMP_kinases_N"/>
    <property type="match status" value="1"/>
</dbReference>
<feature type="domain" description="GHMP kinase N-terminal" evidence="5">
    <location>
        <begin position="2"/>
        <end position="79"/>
    </location>
</feature>
<dbReference type="GO" id="GO:0006012">
    <property type="term" value="P:galactose metabolic process"/>
    <property type="evidence" value="ECO:0007669"/>
    <property type="project" value="TreeGrafter"/>
</dbReference>
<dbReference type="Gene3D" id="3.30.230.10">
    <property type="match status" value="1"/>
</dbReference>
<dbReference type="Proteomes" id="UP000009336">
    <property type="component" value="Unassembled WGS sequence"/>
</dbReference>
<keyword evidence="2" id="KW-0547">Nucleotide-binding</keyword>
<dbReference type="GO" id="GO:0005829">
    <property type="term" value="C:cytosol"/>
    <property type="evidence" value="ECO:0007669"/>
    <property type="project" value="TreeGrafter"/>
</dbReference>
<dbReference type="GO" id="GO:0004335">
    <property type="term" value="F:galactokinase activity"/>
    <property type="evidence" value="ECO:0007669"/>
    <property type="project" value="UniProtKB-EC"/>
</dbReference>
<evidence type="ECO:0000256" key="1">
    <source>
        <dbReference type="ARBA" id="ARBA00006566"/>
    </source>
</evidence>
<evidence type="ECO:0000313" key="6">
    <source>
        <dbReference type="EMBL" id="EKT64767.1"/>
    </source>
</evidence>
<keyword evidence="4" id="KW-0067">ATP-binding</keyword>
<dbReference type="PANTHER" id="PTHR10457:SF7">
    <property type="entry name" value="GALACTOKINASE-RELATED"/>
    <property type="match status" value="1"/>
</dbReference>
<dbReference type="SUPFAM" id="SSF54211">
    <property type="entry name" value="Ribosomal protein S5 domain 2-like"/>
    <property type="match status" value="1"/>
</dbReference>
<evidence type="ECO:0000256" key="4">
    <source>
        <dbReference type="ARBA" id="ARBA00022840"/>
    </source>
</evidence>
<dbReference type="GO" id="GO:0005524">
    <property type="term" value="F:ATP binding"/>
    <property type="evidence" value="ECO:0007669"/>
    <property type="project" value="UniProtKB-KW"/>
</dbReference>
<dbReference type="eggNOG" id="COG0153">
    <property type="taxonomic scope" value="Bacteria"/>
</dbReference>
<dbReference type="EC" id="2.7.1.6" evidence="6"/>
<dbReference type="InterPro" id="IPR014721">
    <property type="entry name" value="Ribsml_uS5_D2-typ_fold_subgr"/>
</dbReference>
<dbReference type="PANTHER" id="PTHR10457">
    <property type="entry name" value="MEVALONATE KINASE/GALACTOKINASE"/>
    <property type="match status" value="1"/>
</dbReference>
<dbReference type="PRINTS" id="PR00959">
    <property type="entry name" value="MEVGALKINASE"/>
</dbReference>
<evidence type="ECO:0000256" key="3">
    <source>
        <dbReference type="ARBA" id="ARBA00022777"/>
    </source>
</evidence>
<dbReference type="EMBL" id="AKKL01000005">
    <property type="protein sequence ID" value="EKT64767.1"/>
    <property type="molecule type" value="Genomic_DNA"/>
</dbReference>